<evidence type="ECO:0000256" key="2">
    <source>
        <dbReference type="ARBA" id="ARBA00022691"/>
    </source>
</evidence>
<dbReference type="InterPro" id="IPR023969">
    <property type="entry name" value="CHP04072_B12-bd/rSAM"/>
</dbReference>
<dbReference type="AlphaFoldDB" id="A0A8J6TI95"/>
<evidence type="ECO:0000313" key="10">
    <source>
        <dbReference type="Proteomes" id="UP000603434"/>
    </source>
</evidence>
<dbReference type="GO" id="GO:0046872">
    <property type="term" value="F:metal ion binding"/>
    <property type="evidence" value="ECO:0007669"/>
    <property type="project" value="UniProtKB-KW"/>
</dbReference>
<dbReference type="GO" id="GO:0003824">
    <property type="term" value="F:catalytic activity"/>
    <property type="evidence" value="ECO:0007669"/>
    <property type="project" value="InterPro"/>
</dbReference>
<dbReference type="GO" id="GO:0031419">
    <property type="term" value="F:cobalamin binding"/>
    <property type="evidence" value="ECO:0007669"/>
    <property type="project" value="InterPro"/>
</dbReference>
<dbReference type="PROSITE" id="PS51918">
    <property type="entry name" value="RADICAL_SAM"/>
    <property type="match status" value="1"/>
</dbReference>
<keyword evidence="3" id="KW-0479">Metal-binding</keyword>
<dbReference type="SFLD" id="SFLDG01123">
    <property type="entry name" value="methyltransferase_(Class_B)"/>
    <property type="match status" value="1"/>
</dbReference>
<dbReference type="Gene3D" id="3.40.50.280">
    <property type="entry name" value="Cobalamin-binding domain"/>
    <property type="match status" value="1"/>
</dbReference>
<comment type="cofactor">
    <cofactor evidence="1">
        <name>[4Fe-4S] cluster</name>
        <dbReference type="ChEBI" id="CHEBI:49883"/>
    </cofactor>
</comment>
<evidence type="ECO:0000313" key="9">
    <source>
        <dbReference type="EMBL" id="MBC8360772.1"/>
    </source>
</evidence>
<dbReference type="SFLD" id="SFLDS00029">
    <property type="entry name" value="Radical_SAM"/>
    <property type="match status" value="1"/>
</dbReference>
<dbReference type="SFLD" id="SFLDG01082">
    <property type="entry name" value="B12-binding_domain_containing"/>
    <property type="match status" value="1"/>
</dbReference>
<name>A0A8J6TI95_9BACT</name>
<sequence>MKVLLVSPNVESLPDPVFPIGLAFIAGALKKNRIRYQVLDLCFVQDYEAAIASCVRDFTPDIIGLSLRNVDNVSYPQYVSYLTFYRRVVQTFKKYSRGLIVVGGSGFALIPAAMLNYLKTDYGILGEGEFSFVKFINEHKQHKDARAELKSGVINYHPGIIENLNDLPIPDRSKFDNAAYLRWGGMGNIQTKRGCPFHCIYCTYPLIEGPNIRLRSPRLICDEIETILEYGVNHLFVVDNEFNYPIDHAQAVCREMINRKLPIRWSCYASPGFVTPELIDLMLAAGCTGLEFGSDAANATMLANMGKSFTVNDLENASAVCRQSGISFCHSLLLGGPGETMETVNQTLKTILDLAPTAVICMIGIRVFPRTKLALLAAKEGLIGPDEDFLKPVFYLSPAIENDILPFIKTFSTKHPTWIFPGLNININNQLQKKLRRFGIRGPLWEHMRIGGRLLPAQQNGAVGQSGAKSVE</sequence>
<keyword evidence="6" id="KW-0812">Transmembrane</keyword>
<dbReference type="CDD" id="cd01335">
    <property type="entry name" value="Radical_SAM"/>
    <property type="match status" value="1"/>
</dbReference>
<dbReference type="GO" id="GO:0051539">
    <property type="term" value="F:4 iron, 4 sulfur cluster binding"/>
    <property type="evidence" value="ECO:0007669"/>
    <property type="project" value="UniProtKB-KW"/>
</dbReference>
<dbReference type="GO" id="GO:0005829">
    <property type="term" value="C:cytosol"/>
    <property type="evidence" value="ECO:0007669"/>
    <property type="project" value="TreeGrafter"/>
</dbReference>
<dbReference type="InterPro" id="IPR051198">
    <property type="entry name" value="BchE-like"/>
</dbReference>
<dbReference type="InterPro" id="IPR034466">
    <property type="entry name" value="Methyltransferase_Class_B"/>
</dbReference>
<dbReference type="Pfam" id="PF04055">
    <property type="entry name" value="Radical_SAM"/>
    <property type="match status" value="1"/>
</dbReference>
<keyword evidence="2" id="KW-0949">S-adenosyl-L-methionine</keyword>
<comment type="caution">
    <text evidence="9">The sequence shown here is derived from an EMBL/GenBank/DDBJ whole genome shotgun (WGS) entry which is preliminary data.</text>
</comment>
<evidence type="ECO:0000256" key="6">
    <source>
        <dbReference type="SAM" id="Phobius"/>
    </source>
</evidence>
<reference evidence="9 10" key="1">
    <citation type="submission" date="2020-08" db="EMBL/GenBank/DDBJ databases">
        <title>Bridging the membrane lipid divide: bacteria of the FCB group superphylum have the potential to synthesize archaeal ether lipids.</title>
        <authorList>
            <person name="Villanueva L."/>
            <person name="Von Meijenfeldt F.A.B."/>
            <person name="Westbye A.B."/>
            <person name="Yadav S."/>
            <person name="Hopmans E.C."/>
            <person name="Dutilh B.E."/>
            <person name="Sinninghe Damste J.S."/>
        </authorList>
    </citation>
    <scope>NUCLEOTIDE SEQUENCE [LARGE SCALE GENOMIC DNA]</scope>
    <source>
        <strain evidence="9">NIOZ-UU30</strain>
    </source>
</reference>
<keyword evidence="6" id="KW-0472">Membrane</keyword>
<dbReference type="Pfam" id="PF02310">
    <property type="entry name" value="B12-binding"/>
    <property type="match status" value="1"/>
</dbReference>
<keyword evidence="6" id="KW-1133">Transmembrane helix</keyword>
<dbReference type="PROSITE" id="PS51332">
    <property type="entry name" value="B12_BINDING"/>
    <property type="match status" value="1"/>
</dbReference>
<dbReference type="InterPro" id="IPR006638">
    <property type="entry name" value="Elp3/MiaA/NifB-like_rSAM"/>
</dbReference>
<evidence type="ECO:0000256" key="4">
    <source>
        <dbReference type="ARBA" id="ARBA00023004"/>
    </source>
</evidence>
<dbReference type="NCBIfam" id="TIGR04072">
    <property type="entry name" value="rSAM_ladder_B12"/>
    <property type="match status" value="1"/>
</dbReference>
<organism evidence="9 10">
    <name type="scientific">Candidatus Desulfatibia profunda</name>
    <dbReference type="NCBI Taxonomy" id="2841695"/>
    <lineage>
        <taxon>Bacteria</taxon>
        <taxon>Pseudomonadati</taxon>
        <taxon>Thermodesulfobacteriota</taxon>
        <taxon>Desulfobacteria</taxon>
        <taxon>Desulfobacterales</taxon>
        <taxon>Desulfobacterales incertae sedis</taxon>
        <taxon>Candidatus Desulfatibia</taxon>
    </lineage>
</organism>
<keyword evidence="4" id="KW-0408">Iron</keyword>
<dbReference type="PANTHER" id="PTHR43409">
    <property type="entry name" value="ANAEROBIC MAGNESIUM-PROTOPORPHYRIN IX MONOMETHYL ESTER CYCLASE-RELATED"/>
    <property type="match status" value="1"/>
</dbReference>
<dbReference type="Gene3D" id="3.80.30.20">
    <property type="entry name" value="tm_1862 like domain"/>
    <property type="match status" value="1"/>
</dbReference>
<dbReference type="SMART" id="SM00729">
    <property type="entry name" value="Elp3"/>
    <property type="match status" value="1"/>
</dbReference>
<protein>
    <submittedName>
        <fullName evidence="9">Radical SAM protein</fullName>
    </submittedName>
</protein>
<dbReference type="InterPro" id="IPR006158">
    <property type="entry name" value="Cobalamin-bd"/>
</dbReference>
<dbReference type="InterPro" id="IPR058240">
    <property type="entry name" value="rSAM_sf"/>
</dbReference>
<dbReference type="PANTHER" id="PTHR43409:SF16">
    <property type="entry name" value="SLR0320 PROTEIN"/>
    <property type="match status" value="1"/>
</dbReference>
<gene>
    <name evidence="9" type="ORF">H8E23_05195</name>
</gene>
<accession>A0A8J6TI95</accession>
<dbReference type="InterPro" id="IPR007197">
    <property type="entry name" value="rSAM"/>
</dbReference>
<evidence type="ECO:0000259" key="7">
    <source>
        <dbReference type="PROSITE" id="PS51332"/>
    </source>
</evidence>
<dbReference type="InterPro" id="IPR023404">
    <property type="entry name" value="rSAM_horseshoe"/>
</dbReference>
<dbReference type="Proteomes" id="UP000603434">
    <property type="component" value="Unassembled WGS sequence"/>
</dbReference>
<evidence type="ECO:0000256" key="1">
    <source>
        <dbReference type="ARBA" id="ARBA00001966"/>
    </source>
</evidence>
<evidence type="ECO:0000256" key="5">
    <source>
        <dbReference type="ARBA" id="ARBA00023014"/>
    </source>
</evidence>
<proteinExistence type="predicted"/>
<dbReference type="SUPFAM" id="SSF102114">
    <property type="entry name" value="Radical SAM enzymes"/>
    <property type="match status" value="1"/>
</dbReference>
<evidence type="ECO:0000259" key="8">
    <source>
        <dbReference type="PROSITE" id="PS51918"/>
    </source>
</evidence>
<keyword evidence="5" id="KW-0411">Iron-sulfur</keyword>
<feature type="transmembrane region" description="Helical" evidence="6">
    <location>
        <begin position="95"/>
        <end position="118"/>
    </location>
</feature>
<dbReference type="EMBL" id="JACNJH010000105">
    <property type="protein sequence ID" value="MBC8360772.1"/>
    <property type="molecule type" value="Genomic_DNA"/>
</dbReference>
<evidence type="ECO:0000256" key="3">
    <source>
        <dbReference type="ARBA" id="ARBA00022723"/>
    </source>
</evidence>
<feature type="domain" description="Radical SAM core" evidence="8">
    <location>
        <begin position="181"/>
        <end position="409"/>
    </location>
</feature>
<feature type="domain" description="B12-binding" evidence="7">
    <location>
        <begin position="1"/>
        <end position="146"/>
    </location>
</feature>